<comment type="caution">
    <text evidence="2">The sequence shown here is derived from an EMBL/GenBank/DDBJ whole genome shotgun (WGS) entry which is preliminary data.</text>
</comment>
<evidence type="ECO:0000313" key="2">
    <source>
        <dbReference type="EMBL" id="KCZ92414.1"/>
    </source>
</evidence>
<dbReference type="Proteomes" id="UP000025171">
    <property type="component" value="Unassembled WGS sequence"/>
</dbReference>
<reference evidence="2 3" key="1">
    <citation type="journal article" date="2014" name="Antonie Van Leeuwenhoek">
        <title>Hyphomonas beringensis sp. nov. and Hyphomonas chukchiensis sp. nov., isolated from surface seawater of the Bering Sea and Chukchi Sea.</title>
        <authorList>
            <person name="Li C."/>
            <person name="Lai Q."/>
            <person name="Li G."/>
            <person name="Dong C."/>
            <person name="Wang J."/>
            <person name="Liao Y."/>
            <person name="Shao Z."/>
        </authorList>
    </citation>
    <scope>NUCLEOTIDE SEQUENCE [LARGE SCALE GENOMIC DNA]</scope>
    <source>
        <strain evidence="2 3">MHS-2</strain>
    </source>
</reference>
<feature type="transmembrane region" description="Helical" evidence="1">
    <location>
        <begin position="86"/>
        <end position="103"/>
    </location>
</feature>
<keyword evidence="1" id="KW-0812">Transmembrane</keyword>
<dbReference type="EMBL" id="ARYK01000004">
    <property type="protein sequence ID" value="KCZ92414.1"/>
    <property type="molecule type" value="Genomic_DNA"/>
</dbReference>
<keyword evidence="3" id="KW-1185">Reference proteome</keyword>
<dbReference type="PATRIC" id="fig|1280950.3.peg.2055"/>
<gene>
    <name evidence="2" type="ORF">HJO_10274</name>
</gene>
<feature type="transmembrane region" description="Helical" evidence="1">
    <location>
        <begin position="115"/>
        <end position="135"/>
    </location>
</feature>
<organism evidence="2 3">
    <name type="scientific">Hyphomonas johnsonii MHS-2</name>
    <dbReference type="NCBI Taxonomy" id="1280950"/>
    <lineage>
        <taxon>Bacteria</taxon>
        <taxon>Pseudomonadati</taxon>
        <taxon>Pseudomonadota</taxon>
        <taxon>Alphaproteobacteria</taxon>
        <taxon>Hyphomonadales</taxon>
        <taxon>Hyphomonadaceae</taxon>
        <taxon>Hyphomonas</taxon>
    </lineage>
</organism>
<name>A0A059FP53_9PROT</name>
<sequence length="219" mass="23193">MGMLRKLIAALITLYAIAFAFGALTAVRWPSIMMAVSWMVDGDIAGGLDRVDWRALGIAYGAPYLLAALCFYAAAAMISGRRPGGVLWYIMGLAAGFPTIFLVSFEDGWWRDPSAAEGTVAGAGVAALLLLSAVYELRKRKPVVVPVGADMAAEPAVAAEPAPAPEPDAVPQVAIVRGHATRPKPVFVPAAIARQRASFAAHGKRMQAKRAQPRTIRLV</sequence>
<keyword evidence="1" id="KW-0472">Membrane</keyword>
<protein>
    <submittedName>
        <fullName evidence="2">Uncharacterized protein</fullName>
    </submittedName>
</protein>
<evidence type="ECO:0000313" key="3">
    <source>
        <dbReference type="Proteomes" id="UP000025171"/>
    </source>
</evidence>
<accession>A0A059FP53</accession>
<dbReference type="AlphaFoldDB" id="A0A059FP53"/>
<dbReference type="STRING" id="1280950.HJO_10274"/>
<feature type="transmembrane region" description="Helical" evidence="1">
    <location>
        <begin position="58"/>
        <end position="79"/>
    </location>
</feature>
<keyword evidence="1" id="KW-1133">Transmembrane helix</keyword>
<evidence type="ECO:0000256" key="1">
    <source>
        <dbReference type="SAM" id="Phobius"/>
    </source>
</evidence>
<proteinExistence type="predicted"/>